<evidence type="ECO:0000256" key="4">
    <source>
        <dbReference type="ARBA" id="ARBA00022801"/>
    </source>
</evidence>
<comment type="cofactor">
    <cofactor evidence="1">
        <name>Zn(2+)</name>
        <dbReference type="ChEBI" id="CHEBI:29105"/>
    </cofactor>
</comment>
<evidence type="ECO:0000256" key="3">
    <source>
        <dbReference type="ARBA" id="ARBA00022723"/>
    </source>
</evidence>
<gene>
    <name evidence="7" type="ORF">BD311DRAFT_659357</name>
</gene>
<keyword evidence="3" id="KW-0479">Metal-binding</keyword>
<dbReference type="InterPro" id="IPR051013">
    <property type="entry name" value="MBL_superfamily_lactonases"/>
</dbReference>
<reference evidence="7" key="1">
    <citation type="submission" date="2019-01" db="EMBL/GenBank/DDBJ databases">
        <title>Draft genome sequences of three monokaryotic isolates of the white-rot basidiomycete fungus Dichomitus squalens.</title>
        <authorList>
            <consortium name="DOE Joint Genome Institute"/>
            <person name="Lopez S.C."/>
            <person name="Andreopoulos B."/>
            <person name="Pangilinan J."/>
            <person name="Lipzen A."/>
            <person name="Riley R."/>
            <person name="Ahrendt S."/>
            <person name="Ng V."/>
            <person name="Barry K."/>
            <person name="Daum C."/>
            <person name="Grigoriev I.V."/>
            <person name="Hilden K.S."/>
            <person name="Makela M.R."/>
            <person name="de Vries R.P."/>
        </authorList>
    </citation>
    <scope>NUCLEOTIDE SEQUENCE [LARGE SCALE GENOMIC DNA]</scope>
    <source>
        <strain evidence="7">OM18370.1</strain>
    </source>
</reference>
<dbReference type="GO" id="GO:0016787">
    <property type="term" value="F:hydrolase activity"/>
    <property type="evidence" value="ECO:0007669"/>
    <property type="project" value="UniProtKB-KW"/>
</dbReference>
<dbReference type="SMART" id="SM00849">
    <property type="entry name" value="Lactamase_B"/>
    <property type="match status" value="1"/>
</dbReference>
<dbReference type="CDD" id="cd07730">
    <property type="entry name" value="metallo-hydrolase-like_MBL-fold"/>
    <property type="match status" value="1"/>
</dbReference>
<evidence type="ECO:0000256" key="1">
    <source>
        <dbReference type="ARBA" id="ARBA00001947"/>
    </source>
</evidence>
<dbReference type="GO" id="GO:0046872">
    <property type="term" value="F:metal ion binding"/>
    <property type="evidence" value="ECO:0007669"/>
    <property type="project" value="UniProtKB-KW"/>
</dbReference>
<protein>
    <submittedName>
        <fullName evidence="7">Metallo-hydrolase/oxidoreductase</fullName>
    </submittedName>
</protein>
<dbReference type="Proteomes" id="UP000292957">
    <property type="component" value="Unassembled WGS sequence"/>
</dbReference>
<dbReference type="SUPFAM" id="SSF56281">
    <property type="entry name" value="Metallo-hydrolase/oxidoreductase"/>
    <property type="match status" value="1"/>
</dbReference>
<dbReference type="PANTHER" id="PTHR42978">
    <property type="entry name" value="QUORUM-QUENCHING LACTONASE YTNP-RELATED-RELATED"/>
    <property type="match status" value="1"/>
</dbReference>
<evidence type="ECO:0000256" key="2">
    <source>
        <dbReference type="ARBA" id="ARBA00007749"/>
    </source>
</evidence>
<accession>A0A4Q9MRM9</accession>
<proteinExistence type="inferred from homology"/>
<sequence length="301" mass="33001">MQHAIDLPAHKPSGQAYCLVSALEGGSCELPLDYIIDTAKAGERVKLPCLAFLLRNTQINDTFVFDLGIRKDYQNLTPGYLERIRQMSFGISVPEDAADALAKGGLKPTDIKDICYSHIHFDHVGDSAPYTATTFLAGAGARPLIEGGYPGDPSSLFDSTLLPAGRTRWLDPTDWPPLGPFPHALDFYGDGSLYIVDAGPGHVPGHVNVLARTSADGGWVYLAGDAAHDHRLLTGEAGIPQHDVWGCAHRDKEQAALHMGRIRRLAETYPRVRVLLAHDVPWYELNKESRRGFWPETIDSL</sequence>
<dbReference type="InterPro" id="IPR001279">
    <property type="entry name" value="Metallo-B-lactamas"/>
</dbReference>
<dbReference type="AlphaFoldDB" id="A0A4Q9MRM9"/>
<comment type="similarity">
    <text evidence="2">Belongs to the metallo-beta-lactamase superfamily.</text>
</comment>
<evidence type="ECO:0000259" key="6">
    <source>
        <dbReference type="SMART" id="SM00849"/>
    </source>
</evidence>
<evidence type="ECO:0000256" key="5">
    <source>
        <dbReference type="ARBA" id="ARBA00022833"/>
    </source>
</evidence>
<dbReference type="PANTHER" id="PTHR42978:SF2">
    <property type="entry name" value="102 KBASES UNSTABLE REGION: FROM 1 TO 119443"/>
    <property type="match status" value="1"/>
</dbReference>
<dbReference type="Pfam" id="PF00753">
    <property type="entry name" value="Lactamase_B"/>
    <property type="match status" value="1"/>
</dbReference>
<organism evidence="7">
    <name type="scientific">Dichomitus squalens</name>
    <dbReference type="NCBI Taxonomy" id="114155"/>
    <lineage>
        <taxon>Eukaryota</taxon>
        <taxon>Fungi</taxon>
        <taxon>Dikarya</taxon>
        <taxon>Basidiomycota</taxon>
        <taxon>Agaricomycotina</taxon>
        <taxon>Agaricomycetes</taxon>
        <taxon>Polyporales</taxon>
        <taxon>Polyporaceae</taxon>
        <taxon>Dichomitus</taxon>
    </lineage>
</organism>
<dbReference type="Gene3D" id="3.60.15.10">
    <property type="entry name" value="Ribonuclease Z/Hydroxyacylglutathione hydrolase-like"/>
    <property type="match status" value="1"/>
</dbReference>
<keyword evidence="5" id="KW-0862">Zinc</keyword>
<dbReference type="OrthoDB" id="10250730at2759"/>
<dbReference type="EMBL" id="ML143407">
    <property type="protein sequence ID" value="TBU30235.1"/>
    <property type="molecule type" value="Genomic_DNA"/>
</dbReference>
<feature type="domain" description="Metallo-beta-lactamase" evidence="6">
    <location>
        <begin position="48"/>
        <end position="278"/>
    </location>
</feature>
<keyword evidence="4 7" id="KW-0378">Hydrolase</keyword>
<dbReference type="InterPro" id="IPR036866">
    <property type="entry name" value="RibonucZ/Hydroxyglut_hydro"/>
</dbReference>
<name>A0A4Q9MRM9_9APHY</name>
<evidence type="ECO:0000313" key="7">
    <source>
        <dbReference type="EMBL" id="TBU30235.1"/>
    </source>
</evidence>